<evidence type="ECO:0000313" key="1">
    <source>
        <dbReference type="EMBL" id="KWS03369.1"/>
    </source>
</evidence>
<reference evidence="1 2" key="1">
    <citation type="journal article" date="2014" name="Genome Announc.">
        <title>Draft Genome Sequence of Lysobacter capsici AZ78, a Bacterium Antagonistic to Plant-Pathogenic Oomycetes.</title>
        <authorList>
            <person name="Puopolo G."/>
            <person name="Sonego P."/>
            <person name="Engelen K."/>
            <person name="Pertot I."/>
        </authorList>
    </citation>
    <scope>NUCLEOTIDE SEQUENCE [LARGE SCALE GENOMIC DNA]</scope>
    <source>
        <strain evidence="1 2">AZ78</strain>
    </source>
</reference>
<dbReference type="Proteomes" id="UP000023435">
    <property type="component" value="Unassembled WGS sequence"/>
</dbReference>
<sequence>MWAGLQPRPQKTSELRAAPDIANRIAVETDIGTTNNAAAQNAGNTAPRYFLVMKSLNRGPSAL</sequence>
<evidence type="ECO:0000313" key="2">
    <source>
        <dbReference type="Proteomes" id="UP000023435"/>
    </source>
</evidence>
<gene>
    <name evidence="1" type="ORF">AZ78_0915</name>
</gene>
<keyword evidence="2" id="KW-1185">Reference proteome</keyword>
<dbReference type="AlphaFoldDB" id="A0A108U6B8"/>
<proteinExistence type="predicted"/>
<comment type="caution">
    <text evidence="1">The sequence shown here is derived from an EMBL/GenBank/DDBJ whole genome shotgun (WGS) entry which is preliminary data.</text>
</comment>
<name>A0A108U6B8_9GAMM</name>
<protein>
    <submittedName>
        <fullName evidence="1">Uncharacterized protein</fullName>
    </submittedName>
</protein>
<accession>A0A108U6B8</accession>
<dbReference type="EMBL" id="JAJA02000001">
    <property type="protein sequence ID" value="KWS03369.1"/>
    <property type="molecule type" value="Genomic_DNA"/>
</dbReference>
<organism evidence="1 2">
    <name type="scientific">Lysobacter capsici AZ78</name>
    <dbReference type="NCBI Taxonomy" id="1444315"/>
    <lineage>
        <taxon>Bacteria</taxon>
        <taxon>Pseudomonadati</taxon>
        <taxon>Pseudomonadota</taxon>
        <taxon>Gammaproteobacteria</taxon>
        <taxon>Lysobacterales</taxon>
        <taxon>Lysobacteraceae</taxon>
        <taxon>Lysobacter</taxon>
    </lineage>
</organism>